<comment type="similarity">
    <text evidence="1 3">Belongs to the short-chain dehydrogenases/reductases (SDR) family.</text>
</comment>
<keyword evidence="5" id="KW-1185">Reference proteome</keyword>
<evidence type="ECO:0000256" key="1">
    <source>
        <dbReference type="ARBA" id="ARBA00006484"/>
    </source>
</evidence>
<evidence type="ECO:0000256" key="2">
    <source>
        <dbReference type="ARBA" id="ARBA00023002"/>
    </source>
</evidence>
<accession>A0ABS3W9X1</accession>
<dbReference type="PRINTS" id="PR00081">
    <property type="entry name" value="GDHRDH"/>
</dbReference>
<keyword evidence="2" id="KW-0560">Oxidoreductase</keyword>
<dbReference type="InterPro" id="IPR036291">
    <property type="entry name" value="NAD(P)-bd_dom_sf"/>
</dbReference>
<dbReference type="NCBIfam" id="NF006119">
    <property type="entry name" value="PRK08264.1-5"/>
    <property type="match status" value="1"/>
</dbReference>
<name>A0ABS3W9X1_9BACL</name>
<reference evidence="4 5" key="1">
    <citation type="submission" date="2021-03" db="EMBL/GenBank/DDBJ databases">
        <title>Paenibacillus artemisicola MWE-103 whole genome sequence.</title>
        <authorList>
            <person name="Ham Y.J."/>
        </authorList>
    </citation>
    <scope>NUCLEOTIDE SEQUENCE [LARGE SCALE GENOMIC DNA]</scope>
    <source>
        <strain evidence="4 5">MWE-103</strain>
    </source>
</reference>
<proteinExistence type="inferred from homology"/>
<dbReference type="Pfam" id="PF00106">
    <property type="entry name" value="adh_short"/>
    <property type="match status" value="1"/>
</dbReference>
<evidence type="ECO:0000313" key="4">
    <source>
        <dbReference type="EMBL" id="MBO7745077.1"/>
    </source>
</evidence>
<dbReference type="Gene3D" id="3.40.50.720">
    <property type="entry name" value="NAD(P)-binding Rossmann-like Domain"/>
    <property type="match status" value="1"/>
</dbReference>
<dbReference type="EMBL" id="JAGGDJ010000007">
    <property type="protein sequence ID" value="MBO7745077.1"/>
    <property type="molecule type" value="Genomic_DNA"/>
</dbReference>
<dbReference type="PANTHER" id="PTHR44169">
    <property type="entry name" value="NADPH-DEPENDENT 1-ACYLDIHYDROXYACETONE PHOSPHATE REDUCTASE"/>
    <property type="match status" value="1"/>
</dbReference>
<organism evidence="4 5">
    <name type="scientific">Paenibacillus artemisiicola</name>
    <dbReference type="NCBI Taxonomy" id="1172618"/>
    <lineage>
        <taxon>Bacteria</taxon>
        <taxon>Bacillati</taxon>
        <taxon>Bacillota</taxon>
        <taxon>Bacilli</taxon>
        <taxon>Bacillales</taxon>
        <taxon>Paenibacillaceae</taxon>
        <taxon>Paenibacillus</taxon>
    </lineage>
</organism>
<evidence type="ECO:0000256" key="3">
    <source>
        <dbReference type="RuleBase" id="RU000363"/>
    </source>
</evidence>
<comment type="caution">
    <text evidence="4">The sequence shown here is derived from an EMBL/GenBank/DDBJ whole genome shotgun (WGS) entry which is preliminary data.</text>
</comment>
<protein>
    <submittedName>
        <fullName evidence="4">SDR family oxidoreductase</fullName>
    </submittedName>
</protein>
<dbReference type="InterPro" id="IPR002347">
    <property type="entry name" value="SDR_fam"/>
</dbReference>
<gene>
    <name evidence="4" type="ORF">I8J29_12780</name>
</gene>
<evidence type="ECO:0000313" key="5">
    <source>
        <dbReference type="Proteomes" id="UP000670947"/>
    </source>
</evidence>
<dbReference type="PANTHER" id="PTHR44169:SF6">
    <property type="entry name" value="NADPH-DEPENDENT 1-ACYLDIHYDROXYACETONE PHOSPHATE REDUCTASE"/>
    <property type="match status" value="1"/>
</dbReference>
<dbReference type="PRINTS" id="PR00080">
    <property type="entry name" value="SDRFAMILY"/>
</dbReference>
<dbReference type="RefSeq" id="WP_208847983.1">
    <property type="nucleotide sequence ID" value="NZ_JAGGDJ010000007.1"/>
</dbReference>
<dbReference type="Proteomes" id="UP000670947">
    <property type="component" value="Unassembled WGS sequence"/>
</dbReference>
<sequence length="239" mass="24940">MNIANQIALVTGANRGLGQQLARELVARGAKVYAGARNPQAVDIPGVIPLQLDITDPKSVAAAAETAKDVTLLINNAGTSTGGSLLEDDLSKMHLEFDTHVFGTLAMVRSFAPVIERNGGGAILNILSVLSWFTTGGAGAYTAAKTAEWGMTNVLRLNLAPRNVRVAGLHVGFMDTDMTADIQAPKSSPADIAKIAVDGLEADSYEIVADEVSRSVLKNLSGGVATIYPHLFETASAVN</sequence>
<dbReference type="SUPFAM" id="SSF51735">
    <property type="entry name" value="NAD(P)-binding Rossmann-fold domains"/>
    <property type="match status" value="1"/>
</dbReference>